<keyword evidence="1 3" id="KW-0808">Transferase</keyword>
<protein>
    <submittedName>
        <fullName evidence="3">GNAT family N-acetyltransferase</fullName>
        <ecNumber evidence="3">2.3.1.-</ecNumber>
    </submittedName>
</protein>
<dbReference type="Proteomes" id="UP001620273">
    <property type="component" value="Unassembled WGS sequence"/>
</dbReference>
<evidence type="ECO:0000259" key="2">
    <source>
        <dbReference type="PROSITE" id="PS51186"/>
    </source>
</evidence>
<name>A0ABW8KTN0_9BIFI</name>
<dbReference type="SUPFAM" id="SSF55729">
    <property type="entry name" value="Acyl-CoA N-acyltransferases (Nat)"/>
    <property type="match status" value="1"/>
</dbReference>
<dbReference type="InterPro" id="IPR000182">
    <property type="entry name" value="GNAT_dom"/>
</dbReference>
<proteinExistence type="predicted"/>
<dbReference type="EC" id="2.3.1.-" evidence="3"/>
<dbReference type="PROSITE" id="PS51186">
    <property type="entry name" value="GNAT"/>
    <property type="match status" value="1"/>
</dbReference>
<feature type="domain" description="N-acetyltransferase" evidence="2">
    <location>
        <begin position="17"/>
        <end position="170"/>
    </location>
</feature>
<dbReference type="RefSeq" id="WP_404441057.1">
    <property type="nucleotide sequence ID" value="NZ_JAOQBW010000003.1"/>
</dbReference>
<dbReference type="CDD" id="cd04301">
    <property type="entry name" value="NAT_SF"/>
    <property type="match status" value="1"/>
</dbReference>
<evidence type="ECO:0000313" key="3">
    <source>
        <dbReference type="EMBL" id="MFK3576447.1"/>
    </source>
</evidence>
<keyword evidence="3" id="KW-0012">Acyltransferase</keyword>
<evidence type="ECO:0000256" key="1">
    <source>
        <dbReference type="ARBA" id="ARBA00022679"/>
    </source>
</evidence>
<dbReference type="InterPro" id="IPR016181">
    <property type="entry name" value="Acyl_CoA_acyltransferase"/>
</dbReference>
<dbReference type="Gene3D" id="3.40.630.30">
    <property type="match status" value="1"/>
</dbReference>
<dbReference type="InterPro" id="IPR050769">
    <property type="entry name" value="NAT_camello-type"/>
</dbReference>
<dbReference type="PANTHER" id="PTHR13947">
    <property type="entry name" value="GNAT FAMILY N-ACETYLTRANSFERASE"/>
    <property type="match status" value="1"/>
</dbReference>
<accession>A0ABW8KTN0</accession>
<evidence type="ECO:0000313" key="4">
    <source>
        <dbReference type="Proteomes" id="UP001620273"/>
    </source>
</evidence>
<reference evidence="3 4" key="1">
    <citation type="submission" date="2022-09" db="EMBL/GenBank/DDBJ databases">
        <title>Genome sequencing of four strains from tibetan pig.</title>
        <authorList>
            <person name="Feng J."/>
        </authorList>
    </citation>
    <scope>NUCLEOTIDE SEQUENCE [LARGE SCALE GENOMIC DNA]</scope>
    <source>
        <strain evidence="3 4">11-1-1</strain>
    </source>
</reference>
<dbReference type="PANTHER" id="PTHR13947:SF37">
    <property type="entry name" value="LD18367P"/>
    <property type="match status" value="1"/>
</dbReference>
<sequence length="172" mass="19417">MGSLPESLLQEDLQDGFTLRLATPDEYGAVGDTLEDAFTDGCWVTEEYRHGLHNIEQRARTADVWVIVDGRNAIVAAVLTPKPEYYDGERYTFNVLGVGSAGRGHGLGKALVRHALAVAHAYGYRTVELHSSPQMTYAHRLYYSFGFHRRPDWETIIVDHGQRLLSFTRTEY</sequence>
<dbReference type="GO" id="GO:0016746">
    <property type="term" value="F:acyltransferase activity"/>
    <property type="evidence" value="ECO:0007669"/>
    <property type="project" value="UniProtKB-KW"/>
</dbReference>
<dbReference type="Pfam" id="PF00583">
    <property type="entry name" value="Acetyltransf_1"/>
    <property type="match status" value="1"/>
</dbReference>
<organism evidence="3 4">
    <name type="scientific">Bifidobacterium thermacidophilum</name>
    <dbReference type="NCBI Taxonomy" id="246618"/>
    <lineage>
        <taxon>Bacteria</taxon>
        <taxon>Bacillati</taxon>
        <taxon>Actinomycetota</taxon>
        <taxon>Actinomycetes</taxon>
        <taxon>Bifidobacteriales</taxon>
        <taxon>Bifidobacteriaceae</taxon>
        <taxon>Bifidobacterium</taxon>
    </lineage>
</organism>
<dbReference type="EMBL" id="JAOQBW010000003">
    <property type="protein sequence ID" value="MFK3576447.1"/>
    <property type="molecule type" value="Genomic_DNA"/>
</dbReference>
<comment type="caution">
    <text evidence="3">The sequence shown here is derived from an EMBL/GenBank/DDBJ whole genome shotgun (WGS) entry which is preliminary data.</text>
</comment>
<gene>
    <name evidence="3" type="ORF">OCH74_06200</name>
</gene>
<keyword evidence="4" id="KW-1185">Reference proteome</keyword>